<dbReference type="EMBL" id="LOTN01000033">
    <property type="protein sequence ID" value="KUZ89978.1"/>
    <property type="molecule type" value="Genomic_DNA"/>
</dbReference>
<evidence type="ECO:0008006" key="4">
    <source>
        <dbReference type="Google" id="ProtNLM"/>
    </source>
</evidence>
<dbReference type="PROSITE" id="PS51257">
    <property type="entry name" value="PROKAR_LIPOPROTEIN"/>
    <property type="match status" value="1"/>
</dbReference>
<dbReference type="RefSeq" id="WP_059633569.1">
    <property type="nucleotide sequence ID" value="NZ_LOTK01000056.1"/>
</dbReference>
<protein>
    <recommendedName>
        <fullName evidence="4">Outer membrane lipoprotein-sorting protein</fullName>
    </recommendedName>
</protein>
<organism evidence="2 3">
    <name type="scientific">Burkholderia ubonensis</name>
    <dbReference type="NCBI Taxonomy" id="101571"/>
    <lineage>
        <taxon>Bacteria</taxon>
        <taxon>Pseudomonadati</taxon>
        <taxon>Pseudomonadota</taxon>
        <taxon>Betaproteobacteria</taxon>
        <taxon>Burkholderiales</taxon>
        <taxon>Burkholderiaceae</taxon>
        <taxon>Burkholderia</taxon>
        <taxon>Burkholderia cepacia complex</taxon>
    </lineage>
</organism>
<gene>
    <name evidence="2" type="ORF">WI38_00035</name>
</gene>
<reference evidence="2 3" key="1">
    <citation type="submission" date="2015-11" db="EMBL/GenBank/DDBJ databases">
        <title>Expanding the genomic diversity of Burkholderia species for the development of highly accurate diagnostics.</title>
        <authorList>
            <person name="Sahl J."/>
            <person name="Keim P."/>
            <person name="Wagner D."/>
        </authorList>
    </citation>
    <scope>NUCLEOTIDE SEQUENCE [LARGE SCALE GENOMIC DNA]</scope>
    <source>
        <strain evidence="2 3">RF32-BP4</strain>
    </source>
</reference>
<evidence type="ECO:0000313" key="3">
    <source>
        <dbReference type="Proteomes" id="UP000065521"/>
    </source>
</evidence>
<dbReference type="Gene3D" id="2.50.20.10">
    <property type="entry name" value="Lipoprotein localisation LolA/LolB/LppX"/>
    <property type="match status" value="1"/>
</dbReference>
<dbReference type="AlphaFoldDB" id="A0A102L9Z8"/>
<comment type="caution">
    <text evidence="2">The sequence shown here is derived from an EMBL/GenBank/DDBJ whole genome shotgun (WGS) entry which is preliminary data.</text>
</comment>
<evidence type="ECO:0000256" key="1">
    <source>
        <dbReference type="SAM" id="MobiDB-lite"/>
    </source>
</evidence>
<evidence type="ECO:0000313" key="2">
    <source>
        <dbReference type="EMBL" id="KUZ89978.1"/>
    </source>
</evidence>
<name>A0A102L9Z8_9BURK</name>
<accession>A0A102L9Z8</accession>
<proteinExistence type="predicted"/>
<dbReference type="Proteomes" id="UP000065521">
    <property type="component" value="Unassembled WGS sequence"/>
</dbReference>
<sequence length="278" mass="30317">MRRIEAWAFAGCVTAALCACGQMPGHDLTAEQIVEKNVAARGGLDAWRKIRTMVWSGHVDSANAPVRDMPFILAMKRPNKTRFEITVFGQKGVRAFDGHEGWKLGANAGGSASVRAYTMDELVSARDEQVIDGPLVDHDAKGVGVALDGVDRIDGRNVYRLAVKLPSGALRHVWIDAQTFLDVKTDREVRGPRGAVTVDVNYSDYRTIDGLRIPLRIVTGTASSPNKDTLVIDKVSLNPPLDDAIFARPVSTDRRRPVSIDADVTPPQSRTGRPTPRP</sequence>
<feature type="region of interest" description="Disordered" evidence="1">
    <location>
        <begin position="256"/>
        <end position="278"/>
    </location>
</feature>